<reference evidence="2 4" key="1">
    <citation type="journal article" date="2008" name="Science">
        <title>The Physcomitrella genome reveals evolutionary insights into the conquest of land by plants.</title>
        <authorList>
            <person name="Rensing S."/>
            <person name="Lang D."/>
            <person name="Zimmer A."/>
            <person name="Terry A."/>
            <person name="Salamov A."/>
            <person name="Shapiro H."/>
            <person name="Nishiyama T."/>
            <person name="Perroud P.-F."/>
            <person name="Lindquist E."/>
            <person name="Kamisugi Y."/>
            <person name="Tanahashi T."/>
            <person name="Sakakibara K."/>
            <person name="Fujita T."/>
            <person name="Oishi K."/>
            <person name="Shin-I T."/>
            <person name="Kuroki Y."/>
            <person name="Toyoda A."/>
            <person name="Suzuki Y."/>
            <person name="Hashimoto A."/>
            <person name="Yamaguchi K."/>
            <person name="Sugano A."/>
            <person name="Kohara Y."/>
            <person name="Fujiyama A."/>
            <person name="Anterola A."/>
            <person name="Aoki S."/>
            <person name="Ashton N."/>
            <person name="Barbazuk W.B."/>
            <person name="Barker E."/>
            <person name="Bennetzen J."/>
            <person name="Bezanilla M."/>
            <person name="Blankenship R."/>
            <person name="Cho S.H."/>
            <person name="Dutcher S."/>
            <person name="Estelle M."/>
            <person name="Fawcett J.A."/>
            <person name="Gundlach H."/>
            <person name="Hanada K."/>
            <person name="Heyl A."/>
            <person name="Hicks K.A."/>
            <person name="Hugh J."/>
            <person name="Lohr M."/>
            <person name="Mayer K."/>
            <person name="Melkozernov A."/>
            <person name="Murata T."/>
            <person name="Nelson D."/>
            <person name="Pils B."/>
            <person name="Prigge M."/>
            <person name="Reiss B."/>
            <person name="Renner T."/>
            <person name="Rombauts S."/>
            <person name="Rushton P."/>
            <person name="Sanderfoot A."/>
            <person name="Schween G."/>
            <person name="Shiu S.-H."/>
            <person name="Stueber K."/>
            <person name="Theodoulou F.L."/>
            <person name="Tu H."/>
            <person name="Van de Peer Y."/>
            <person name="Verrier P.J."/>
            <person name="Waters E."/>
            <person name="Wood A."/>
            <person name="Yang L."/>
            <person name="Cove D."/>
            <person name="Cuming A."/>
            <person name="Hasebe M."/>
            <person name="Lucas S."/>
            <person name="Mishler D.B."/>
            <person name="Reski R."/>
            <person name="Grigoriev I."/>
            <person name="Quatrano R.S."/>
            <person name="Boore J.L."/>
        </authorList>
    </citation>
    <scope>NUCLEOTIDE SEQUENCE [LARGE SCALE GENOMIC DNA]</scope>
    <source>
        <strain evidence="3 4">cv. Gransden 2004</strain>
    </source>
</reference>
<evidence type="ECO:0000256" key="1">
    <source>
        <dbReference type="SAM" id="MobiDB-lite"/>
    </source>
</evidence>
<accession>A0A2K1ISC1</accession>
<keyword evidence="4" id="KW-1185">Reference proteome</keyword>
<feature type="compositionally biased region" description="Polar residues" evidence="1">
    <location>
        <begin position="24"/>
        <end position="39"/>
    </location>
</feature>
<dbReference type="EnsemblPlants" id="Pp3c21_17004V3.1">
    <property type="protein sequence ID" value="PAC:32915892.CDS.1"/>
    <property type="gene ID" value="Pp3c21_17004"/>
</dbReference>
<evidence type="ECO:0000313" key="2">
    <source>
        <dbReference type="EMBL" id="PNR32177.1"/>
    </source>
</evidence>
<proteinExistence type="predicted"/>
<feature type="compositionally biased region" description="Low complexity" evidence="1">
    <location>
        <begin position="40"/>
        <end position="53"/>
    </location>
</feature>
<name>A0A2K1ISC1_PHYPA</name>
<dbReference type="Proteomes" id="UP000006727">
    <property type="component" value="Chromosome 21"/>
</dbReference>
<gene>
    <name evidence="2" type="ORF">PHYPA_026302</name>
</gene>
<protein>
    <submittedName>
        <fullName evidence="2 3">Uncharacterized protein</fullName>
    </submittedName>
</protein>
<evidence type="ECO:0000313" key="3">
    <source>
        <dbReference type="EnsemblPlants" id="PAC:32915892.CDS.1"/>
    </source>
</evidence>
<feature type="region of interest" description="Disordered" evidence="1">
    <location>
        <begin position="17"/>
        <end position="58"/>
    </location>
</feature>
<feature type="compositionally biased region" description="Polar residues" evidence="1">
    <location>
        <begin position="77"/>
        <end position="101"/>
    </location>
</feature>
<sequence>MLINNLCNSSFTQGCSLKNHIHPRSSTTLTPSSDAHMSATNSPPQTSTPKSPSNLFHLPDISRNLEATSPKNELQHFAQANQHSAPHTKHASITSAQSPTAPNMVFEPENYPRRLTRSDRQ</sequence>
<organism evidence="2">
    <name type="scientific">Physcomitrium patens</name>
    <name type="common">Spreading-leaved earth moss</name>
    <name type="synonym">Physcomitrella patens</name>
    <dbReference type="NCBI Taxonomy" id="3218"/>
    <lineage>
        <taxon>Eukaryota</taxon>
        <taxon>Viridiplantae</taxon>
        <taxon>Streptophyta</taxon>
        <taxon>Embryophyta</taxon>
        <taxon>Bryophyta</taxon>
        <taxon>Bryophytina</taxon>
        <taxon>Bryopsida</taxon>
        <taxon>Funariidae</taxon>
        <taxon>Funariales</taxon>
        <taxon>Funariaceae</taxon>
        <taxon>Physcomitrium</taxon>
    </lineage>
</organism>
<dbReference type="InParanoid" id="A0A2K1ISC1"/>
<dbReference type="AlphaFoldDB" id="A0A2K1ISC1"/>
<evidence type="ECO:0000313" key="4">
    <source>
        <dbReference type="Proteomes" id="UP000006727"/>
    </source>
</evidence>
<dbReference type="EMBL" id="ABEU02000021">
    <property type="protein sequence ID" value="PNR32177.1"/>
    <property type="molecule type" value="Genomic_DNA"/>
</dbReference>
<reference evidence="2 4" key="2">
    <citation type="journal article" date="2018" name="Plant J.">
        <title>The Physcomitrella patens chromosome-scale assembly reveals moss genome structure and evolution.</title>
        <authorList>
            <person name="Lang D."/>
            <person name="Ullrich K.K."/>
            <person name="Murat F."/>
            <person name="Fuchs J."/>
            <person name="Jenkins J."/>
            <person name="Haas F.B."/>
            <person name="Piednoel M."/>
            <person name="Gundlach H."/>
            <person name="Van Bel M."/>
            <person name="Meyberg R."/>
            <person name="Vives C."/>
            <person name="Morata J."/>
            <person name="Symeonidi A."/>
            <person name="Hiss M."/>
            <person name="Muchero W."/>
            <person name="Kamisugi Y."/>
            <person name="Saleh O."/>
            <person name="Blanc G."/>
            <person name="Decker E.L."/>
            <person name="van Gessel N."/>
            <person name="Grimwood J."/>
            <person name="Hayes R.D."/>
            <person name="Graham S.W."/>
            <person name="Gunter L.E."/>
            <person name="McDaniel S.F."/>
            <person name="Hoernstein S.N.W."/>
            <person name="Larsson A."/>
            <person name="Li F.W."/>
            <person name="Perroud P.F."/>
            <person name="Phillips J."/>
            <person name="Ranjan P."/>
            <person name="Rokshar D.S."/>
            <person name="Rothfels C.J."/>
            <person name="Schneider L."/>
            <person name="Shu S."/>
            <person name="Stevenson D.W."/>
            <person name="Thummler F."/>
            <person name="Tillich M."/>
            <person name="Villarreal Aguilar J.C."/>
            <person name="Widiez T."/>
            <person name="Wong G.K."/>
            <person name="Wymore A."/>
            <person name="Zhang Y."/>
            <person name="Zimmer A.D."/>
            <person name="Quatrano R.S."/>
            <person name="Mayer K.F.X."/>
            <person name="Goodstein D."/>
            <person name="Casacuberta J.M."/>
            <person name="Vandepoele K."/>
            <person name="Reski R."/>
            <person name="Cuming A.C."/>
            <person name="Tuskan G.A."/>
            <person name="Maumus F."/>
            <person name="Salse J."/>
            <person name="Schmutz J."/>
            <person name="Rensing S.A."/>
        </authorList>
    </citation>
    <scope>NUCLEOTIDE SEQUENCE [LARGE SCALE GENOMIC DNA]</scope>
    <source>
        <strain evidence="3 4">cv. Gransden 2004</strain>
    </source>
</reference>
<feature type="region of interest" description="Disordered" evidence="1">
    <location>
        <begin position="77"/>
        <end position="121"/>
    </location>
</feature>
<reference evidence="3" key="3">
    <citation type="submission" date="2020-12" db="UniProtKB">
        <authorList>
            <consortium name="EnsemblPlants"/>
        </authorList>
    </citation>
    <scope>IDENTIFICATION</scope>
</reference>
<feature type="compositionally biased region" description="Basic and acidic residues" evidence="1">
    <location>
        <begin position="110"/>
        <end position="121"/>
    </location>
</feature>
<dbReference type="Gramene" id="Pp3c21_17004V3.1">
    <property type="protein sequence ID" value="PAC:32915892.CDS.1"/>
    <property type="gene ID" value="Pp3c21_17004"/>
</dbReference>